<gene>
    <name evidence="2" type="ORF">RFI_18862</name>
</gene>
<feature type="compositionally biased region" description="Basic and acidic residues" evidence="1">
    <location>
        <begin position="70"/>
        <end position="88"/>
    </location>
</feature>
<dbReference type="EMBL" id="ASPP01014982">
    <property type="protein sequence ID" value="ETO18404.1"/>
    <property type="molecule type" value="Genomic_DNA"/>
</dbReference>
<evidence type="ECO:0000256" key="1">
    <source>
        <dbReference type="SAM" id="MobiDB-lite"/>
    </source>
</evidence>
<protein>
    <submittedName>
        <fullName evidence="2">Uncharacterized protein</fullName>
    </submittedName>
</protein>
<sequence>MSNNPVEVQLGLTLNEQKDSNPPVQSPHEQEHGDTPVYCRLVDALIFLLLVCMRRSNMQKKKNKTKKTAKHEETKGDEKREAIEEKGIETTNEELSNDKIDKRIRSLIGRRNKIETRKVEEWEIKGWTEKIKKMKDSMKAIIAFQKEKERSKSSDHIAMETKTSNFRKSLQQCKEMWKMVETLQTDIEWEAFEEWAKESRYLFVKITLPPFFFFFKKKNYYYP</sequence>
<evidence type="ECO:0000313" key="2">
    <source>
        <dbReference type="EMBL" id="ETO18404.1"/>
    </source>
</evidence>
<keyword evidence="3" id="KW-1185">Reference proteome</keyword>
<organism evidence="2 3">
    <name type="scientific">Reticulomyxa filosa</name>
    <dbReference type="NCBI Taxonomy" id="46433"/>
    <lineage>
        <taxon>Eukaryota</taxon>
        <taxon>Sar</taxon>
        <taxon>Rhizaria</taxon>
        <taxon>Retaria</taxon>
        <taxon>Foraminifera</taxon>
        <taxon>Monothalamids</taxon>
        <taxon>Reticulomyxidae</taxon>
        <taxon>Reticulomyxa</taxon>
    </lineage>
</organism>
<accession>X6MX80</accession>
<feature type="region of interest" description="Disordered" evidence="1">
    <location>
        <begin position="14"/>
        <end position="33"/>
    </location>
</feature>
<evidence type="ECO:0000313" key="3">
    <source>
        <dbReference type="Proteomes" id="UP000023152"/>
    </source>
</evidence>
<proteinExistence type="predicted"/>
<dbReference type="AlphaFoldDB" id="X6MX80"/>
<reference evidence="2 3" key="1">
    <citation type="journal article" date="2013" name="Curr. Biol.">
        <title>The Genome of the Foraminiferan Reticulomyxa filosa.</title>
        <authorList>
            <person name="Glockner G."/>
            <person name="Hulsmann N."/>
            <person name="Schleicher M."/>
            <person name="Noegel A.A."/>
            <person name="Eichinger L."/>
            <person name="Gallinger C."/>
            <person name="Pawlowski J."/>
            <person name="Sierra R."/>
            <person name="Euteneuer U."/>
            <person name="Pillet L."/>
            <person name="Moustafa A."/>
            <person name="Platzer M."/>
            <person name="Groth M."/>
            <person name="Szafranski K."/>
            <person name="Schliwa M."/>
        </authorList>
    </citation>
    <scope>NUCLEOTIDE SEQUENCE [LARGE SCALE GENOMIC DNA]</scope>
</reference>
<name>X6MX80_RETFI</name>
<feature type="compositionally biased region" description="Basic residues" evidence="1">
    <location>
        <begin position="58"/>
        <end position="69"/>
    </location>
</feature>
<dbReference type="Proteomes" id="UP000023152">
    <property type="component" value="Unassembled WGS sequence"/>
</dbReference>
<feature type="region of interest" description="Disordered" evidence="1">
    <location>
        <begin position="58"/>
        <end position="90"/>
    </location>
</feature>
<feature type="compositionally biased region" description="Polar residues" evidence="1">
    <location>
        <begin position="14"/>
        <end position="23"/>
    </location>
</feature>
<comment type="caution">
    <text evidence="2">The sequence shown here is derived from an EMBL/GenBank/DDBJ whole genome shotgun (WGS) entry which is preliminary data.</text>
</comment>